<accession>A0A7M5WV09</accession>
<evidence type="ECO:0000313" key="2">
    <source>
        <dbReference type="Proteomes" id="UP000594262"/>
    </source>
</evidence>
<dbReference type="Gene3D" id="2.60.120.10">
    <property type="entry name" value="Jelly Rolls"/>
    <property type="match status" value="1"/>
</dbReference>
<dbReference type="SUPFAM" id="SSF51182">
    <property type="entry name" value="RmlC-like cupins"/>
    <property type="match status" value="1"/>
</dbReference>
<dbReference type="GeneID" id="136822664"/>
<dbReference type="InterPro" id="IPR014710">
    <property type="entry name" value="RmlC-like_jellyroll"/>
</dbReference>
<dbReference type="CDD" id="cd10548">
    <property type="entry name" value="cupin_CDO"/>
    <property type="match status" value="1"/>
</dbReference>
<organism evidence="1 2">
    <name type="scientific">Clytia hemisphaerica</name>
    <dbReference type="NCBI Taxonomy" id="252671"/>
    <lineage>
        <taxon>Eukaryota</taxon>
        <taxon>Metazoa</taxon>
        <taxon>Cnidaria</taxon>
        <taxon>Hydrozoa</taxon>
        <taxon>Hydroidolina</taxon>
        <taxon>Leptothecata</taxon>
        <taxon>Obeliida</taxon>
        <taxon>Clytiidae</taxon>
        <taxon>Clytia</taxon>
    </lineage>
</organism>
<dbReference type="Proteomes" id="UP000594262">
    <property type="component" value="Unplaced"/>
</dbReference>
<sequence length="434" mass="50777">MPQRRTAVFPVNGQGTLVYTVRKKSQFTIYITPDKQKVPKSLDFDSEFSEFEEEQSFDTENYISLTVGENFARFKLKMHKDDEERVLKEEYGKNIGIEPKELVSYWFSYDRDALTLKYGKGHVMTQTTLLEFPFLEGKSKGEEEHIRKKYNIFFNAEEKKYVVAESEKMVEDVTGGLVKIEQTLQFYPNPLVTNFSPIVKDSSKVTLFDLDRDQFMFSSSLPPACKELYDNIKGLQLEFPEDPITKLSDAIRYSINTPGMTLYEKLKEKEEQFAYLRVTLGPDRRTAPGIPYVLEIWPSGKGSPIHNHGGACAIIKVLFGRITCNIYNKITQPPEQTEMQPLTRFDLNEEQMTWIGPNWYQTHRLHNNTDDFCATIQCYRYDFNDAIHWPNFDYVGFVEDKEKYELEEFYPDSDFTFVNLRRTVLDEFQKFLEG</sequence>
<dbReference type="AlphaFoldDB" id="A0A7M5WV09"/>
<proteinExistence type="predicted"/>
<name>A0A7M5WV09_9CNID</name>
<dbReference type="EnsemblMetazoa" id="CLYHEMT013412.3">
    <property type="protein sequence ID" value="CLYHEMP013412.3"/>
    <property type="gene ID" value="CLYHEMG013412"/>
</dbReference>
<protein>
    <recommendedName>
        <fullName evidence="3">Cysteine dioxygenase</fullName>
    </recommendedName>
</protein>
<dbReference type="OrthoDB" id="5946895at2759"/>
<evidence type="ECO:0000313" key="1">
    <source>
        <dbReference type="EnsemblMetazoa" id="CLYHEMP013412.3"/>
    </source>
</evidence>
<reference evidence="1" key="1">
    <citation type="submission" date="2021-01" db="UniProtKB">
        <authorList>
            <consortium name="EnsemblMetazoa"/>
        </authorList>
    </citation>
    <scope>IDENTIFICATION</scope>
</reference>
<dbReference type="InterPro" id="IPR011051">
    <property type="entry name" value="RmlC_Cupin_sf"/>
</dbReference>
<keyword evidence="2" id="KW-1185">Reference proteome</keyword>
<dbReference type="RefSeq" id="XP_066935056.1">
    <property type="nucleotide sequence ID" value="XM_067078955.1"/>
</dbReference>
<evidence type="ECO:0008006" key="3">
    <source>
        <dbReference type="Google" id="ProtNLM"/>
    </source>
</evidence>